<evidence type="ECO:0000256" key="1">
    <source>
        <dbReference type="SAM" id="Phobius"/>
    </source>
</evidence>
<keyword evidence="3" id="KW-1185">Reference proteome</keyword>
<gene>
    <name evidence="2" type="ordered locus">Kole_1556</name>
</gene>
<dbReference type="KEGG" id="kol:Kole_1556"/>
<organism evidence="2 3">
    <name type="scientific">Kosmotoga olearia (strain ATCC BAA-1733 / DSM 21960 / TBF 19.5.1)</name>
    <dbReference type="NCBI Taxonomy" id="521045"/>
    <lineage>
        <taxon>Bacteria</taxon>
        <taxon>Thermotogati</taxon>
        <taxon>Thermotogota</taxon>
        <taxon>Thermotogae</taxon>
        <taxon>Kosmotogales</taxon>
        <taxon>Kosmotogaceae</taxon>
        <taxon>Kosmotoga</taxon>
    </lineage>
</organism>
<dbReference type="Proteomes" id="UP000002382">
    <property type="component" value="Chromosome"/>
</dbReference>
<dbReference type="OrthoDB" id="39155at2"/>
<feature type="transmembrane region" description="Helical" evidence="1">
    <location>
        <begin position="433"/>
        <end position="455"/>
    </location>
</feature>
<keyword evidence="1" id="KW-1133">Transmembrane helix</keyword>
<dbReference type="RefSeq" id="WP_015868891.1">
    <property type="nucleotide sequence ID" value="NC_012785.1"/>
</dbReference>
<dbReference type="HOGENOM" id="CLU_482157_0_0_0"/>
<proteinExistence type="predicted"/>
<evidence type="ECO:0000313" key="3">
    <source>
        <dbReference type="Proteomes" id="UP000002382"/>
    </source>
</evidence>
<accession>C5CER6</accession>
<feature type="transmembrane region" description="Helical" evidence="1">
    <location>
        <begin position="407"/>
        <end position="427"/>
    </location>
</feature>
<sequence>MTKRPTFLVVLLLLLSTLFFALDQDKTIQFFKNYITEYESENAQSPKIIQLKVDLEDLALYRLYKLQIVGSVEKKESATTMGDLLTVHMKALDDRYFESYEDKIAYSAFLAWVYSHLTGKGYQLGVLNEMPAYSAAFNEYTSSVRKVANNVFKSWILYSLGLIDVEPSGFPKGKLPEPMTYKGVYSLDITIDDLAQKEIASLINDQIIATLAQQIEEISKKEYNVSQQLLSELEERASVALRLLPKDLEQSLKESAKNLFELWILRSLSIIDEAPFYPQELPISTKTVPGFTNPIPLQDDNYKKIVEIIDSTPGLRSRLILNLTFGKRIIDGKDFSPVKLVEADIHRAVSELVAPLMKALGELKNEYSAVFVKNTLKEIHLSWLRLLVYAGLALLIWFFLPSWKKFILDILLILEMGYLVFFSNFNYDIFDLSIYAITVFPVLTFATIILISRLLKPKKRNLLDVIMLIAVVLTFILPVIRLYSEVPEIRMDNFPEFYDSPYYEILKSDLYESPDSLLNIEIRKFTSLISSELTDLKRMIRVVLPNQLNSMAKESGAPFLLKEIV</sequence>
<feature type="transmembrane region" description="Helical" evidence="1">
    <location>
        <begin position="383"/>
        <end position="400"/>
    </location>
</feature>
<protein>
    <submittedName>
        <fullName evidence="2">Uncharacterized protein</fullName>
    </submittedName>
</protein>
<dbReference type="STRING" id="521045.Kole_1556"/>
<dbReference type="EMBL" id="CP001634">
    <property type="protein sequence ID" value="ACR80246.1"/>
    <property type="molecule type" value="Genomic_DNA"/>
</dbReference>
<keyword evidence="1" id="KW-0472">Membrane</keyword>
<reference evidence="2 3" key="1">
    <citation type="submission" date="2009-06" db="EMBL/GenBank/DDBJ databases">
        <title>Complete sequence of Thermotogales bacterium TBF 19.5.1.</title>
        <authorList>
            <consortium name="US DOE Joint Genome Institute"/>
            <person name="Lucas S."/>
            <person name="Copeland A."/>
            <person name="Lapidus A."/>
            <person name="Glavina del Rio T."/>
            <person name="Tice H."/>
            <person name="Bruce D."/>
            <person name="Goodwin L."/>
            <person name="Pitluck S."/>
            <person name="Chertkov O."/>
            <person name="Brettin T."/>
            <person name="Detter J.C."/>
            <person name="Han C."/>
            <person name="Schmutz J."/>
            <person name="Larimer F."/>
            <person name="Land M."/>
            <person name="Hauser L."/>
            <person name="Kyrpides N."/>
            <person name="Ovchinnikova G."/>
            <person name="Noll K."/>
        </authorList>
    </citation>
    <scope>NUCLEOTIDE SEQUENCE [LARGE SCALE GENOMIC DNA]</scope>
    <source>
        <strain evidence="3">ATCC BAA-1733 / DSM 21960 / TBF 19.5.1</strain>
    </source>
</reference>
<feature type="transmembrane region" description="Helical" evidence="1">
    <location>
        <begin position="462"/>
        <end position="483"/>
    </location>
</feature>
<dbReference type="eggNOG" id="ENOG5032YVC">
    <property type="taxonomic scope" value="Bacteria"/>
</dbReference>
<evidence type="ECO:0000313" key="2">
    <source>
        <dbReference type="EMBL" id="ACR80246.1"/>
    </source>
</evidence>
<reference evidence="2 3" key="2">
    <citation type="journal article" date="2011" name="J. Bacteriol.">
        <title>Genome Sequence of Kosmotoga olearia Strain TBF 19.5.1, a Thermophilic Bacterium with a Wide Growth Temperature Range, Isolated from the Troll B Oil Platform in the North Sea.</title>
        <authorList>
            <person name="Swithers K.S."/>
            <person name="Dipippo J.L."/>
            <person name="Bruce D.C."/>
            <person name="Detter C."/>
            <person name="Tapia R."/>
            <person name="Han S."/>
            <person name="Goodwin L.A."/>
            <person name="Han J."/>
            <person name="Woyke T."/>
            <person name="Pitluck S."/>
            <person name="Pennacchio L."/>
            <person name="Nolan M."/>
            <person name="Mikhailova N."/>
            <person name="Land M.L."/>
            <person name="Nesbo C.L."/>
            <person name="Gogarten J.P."/>
            <person name="Noll K.M."/>
        </authorList>
    </citation>
    <scope>NUCLEOTIDE SEQUENCE [LARGE SCALE GENOMIC DNA]</scope>
    <source>
        <strain evidence="3">ATCC BAA-1733 / DSM 21960 / TBF 19.5.1</strain>
    </source>
</reference>
<name>C5CER6_KOSOT</name>
<keyword evidence="1" id="KW-0812">Transmembrane</keyword>
<dbReference type="AlphaFoldDB" id="C5CER6"/>